<comment type="caution">
    <text evidence="1">The sequence shown here is derived from an EMBL/GenBank/DDBJ whole genome shotgun (WGS) entry which is preliminary data.</text>
</comment>
<dbReference type="PATRIC" id="fig|1807.13.peg.3232"/>
<reference evidence="1 2" key="1">
    <citation type="journal article" date="2015" name="Genome Announc.">
        <title>Draft Genome Sequence of Mycobacterium obuense Strain UC1, Isolated from Patient Sputum.</title>
        <authorList>
            <person name="Greninger A.L."/>
            <person name="Cunningham G."/>
            <person name="Hsu E.D."/>
            <person name="Yu J.M."/>
            <person name="Chiu C.Y."/>
            <person name="Miller S."/>
        </authorList>
    </citation>
    <scope>NUCLEOTIDE SEQUENCE [LARGE SCALE GENOMIC DNA]</scope>
    <source>
        <strain evidence="1 2">UC1</strain>
    </source>
</reference>
<gene>
    <name evidence="1" type="ORF">WN67_11020</name>
</gene>
<sequence>MVAVASESEHLRAESWVFHYMRGNVRAAVQIELDGPPLRPSAVMSAVIGLLADQGLVLTSSPTQPNKAGKKG</sequence>
<evidence type="ECO:0000313" key="1">
    <source>
        <dbReference type="EMBL" id="KKF01938.1"/>
    </source>
</evidence>
<proteinExistence type="predicted"/>
<dbReference type="AlphaFoldDB" id="A0A0M2K4T3"/>
<evidence type="ECO:0000313" key="2">
    <source>
        <dbReference type="Proteomes" id="UP000034150"/>
    </source>
</evidence>
<name>A0A0M2K4T3_9MYCO</name>
<dbReference type="EMBL" id="LAUZ02000035">
    <property type="protein sequence ID" value="KKF01938.1"/>
    <property type="molecule type" value="Genomic_DNA"/>
</dbReference>
<keyword evidence="2" id="KW-1185">Reference proteome</keyword>
<accession>A0A0M2K4T3</accession>
<dbReference type="Proteomes" id="UP000034150">
    <property type="component" value="Unassembled WGS sequence"/>
</dbReference>
<protein>
    <submittedName>
        <fullName evidence="1">Uncharacterized protein</fullName>
    </submittedName>
</protein>
<organism evidence="1 2">
    <name type="scientific">Mycolicibacterium obuense</name>
    <dbReference type="NCBI Taxonomy" id="1807"/>
    <lineage>
        <taxon>Bacteria</taxon>
        <taxon>Bacillati</taxon>
        <taxon>Actinomycetota</taxon>
        <taxon>Actinomycetes</taxon>
        <taxon>Mycobacteriales</taxon>
        <taxon>Mycobacteriaceae</taxon>
        <taxon>Mycolicibacterium</taxon>
    </lineage>
</organism>